<feature type="domain" description="Cyclin-like" evidence="2">
    <location>
        <begin position="78"/>
        <end position="173"/>
    </location>
</feature>
<dbReference type="RefSeq" id="XP_037140158.1">
    <property type="nucleotide sequence ID" value="XM_037284262.1"/>
</dbReference>
<evidence type="ECO:0000256" key="1">
    <source>
        <dbReference type="RuleBase" id="RU000383"/>
    </source>
</evidence>
<dbReference type="GO" id="GO:0016538">
    <property type="term" value="F:cyclin-dependent protein serine/threonine kinase regulator activity"/>
    <property type="evidence" value="ECO:0007669"/>
    <property type="project" value="InterPro"/>
</dbReference>
<proteinExistence type="inferred from homology"/>
<dbReference type="InterPro" id="IPR036915">
    <property type="entry name" value="Cyclin-like_sf"/>
</dbReference>
<dbReference type="PANTHER" id="PTHR10026">
    <property type="entry name" value="CYCLIN"/>
    <property type="match status" value="1"/>
</dbReference>
<dbReference type="InterPro" id="IPR006671">
    <property type="entry name" value="Cyclin_N"/>
</dbReference>
<dbReference type="Pfam" id="PF00134">
    <property type="entry name" value="Cyclin_N"/>
    <property type="match status" value="1"/>
</dbReference>
<accession>A0A7G3ZIZ8</accession>
<dbReference type="InterPro" id="IPR043198">
    <property type="entry name" value="Cyclin/Ssn8"/>
</dbReference>
<dbReference type="SMART" id="SM00385">
    <property type="entry name" value="CYCLIN"/>
    <property type="match status" value="1"/>
</dbReference>
<name>A0A7G3ZIZ8_9SACH</name>
<dbReference type="GO" id="GO:0006357">
    <property type="term" value="P:regulation of transcription by RNA polymerase II"/>
    <property type="evidence" value="ECO:0007669"/>
    <property type="project" value="InterPro"/>
</dbReference>
<dbReference type="SUPFAM" id="SSF47954">
    <property type="entry name" value="Cyclin-like"/>
    <property type="match status" value="2"/>
</dbReference>
<organism evidence="3 4">
    <name type="scientific">Torulaspora globosa</name>
    <dbReference type="NCBI Taxonomy" id="48254"/>
    <lineage>
        <taxon>Eukaryota</taxon>
        <taxon>Fungi</taxon>
        <taxon>Dikarya</taxon>
        <taxon>Ascomycota</taxon>
        <taxon>Saccharomycotina</taxon>
        <taxon>Saccharomycetes</taxon>
        <taxon>Saccharomycetales</taxon>
        <taxon>Saccharomycetaceae</taxon>
        <taxon>Torulaspora</taxon>
    </lineage>
</organism>
<evidence type="ECO:0000313" key="3">
    <source>
        <dbReference type="EMBL" id="QLL33484.1"/>
    </source>
</evidence>
<dbReference type="InterPro" id="IPR013763">
    <property type="entry name" value="Cyclin-like_dom"/>
</dbReference>
<reference evidence="3 4" key="1">
    <citation type="submission" date="2020-06" db="EMBL/GenBank/DDBJ databases">
        <title>The yeast mating-type switching endonuclease HO is a domesticated member of an unorthodox homing genetic element family.</title>
        <authorList>
            <person name="Coughlan A.Y."/>
            <person name="Lombardi L."/>
            <person name="Braun-Galleani S."/>
            <person name="Martos A.R."/>
            <person name="Galeote V."/>
            <person name="Bigey F."/>
            <person name="Dequin S."/>
            <person name="Byrne K.P."/>
            <person name="Wolfe K.H."/>
        </authorList>
    </citation>
    <scope>NUCLEOTIDE SEQUENCE [LARGE SCALE GENOMIC DNA]</scope>
    <source>
        <strain evidence="3 4">CBS764</strain>
    </source>
</reference>
<evidence type="ECO:0000313" key="4">
    <source>
        <dbReference type="Proteomes" id="UP000515788"/>
    </source>
</evidence>
<sequence length="357" mass="40750">MIGVNGSLLQALDIIPSDELSRWNSLRSRGSTAIMSSKFETQLLVSRPYLTKKQLSKLQNSTIPDRRAYNQKKIAIFKFLSDICVQLKFPRRTLETAIYFYQRFYVFNRFETELCHTVATSCLLLSCKQVETIKKANEICSISLRLRSAAKVTPEIIDGFKKRVLQIELRILEACAFDYRVNNMVHIDEYVVKIGKDLNLEVLTCHLAWIIAYDVLKLEILLMVPQHIIAIAVLKTAHELVHGKTGWPKIRYNAFEADEKSVSQAYFDILNFYINSFTVSDLPDNLPEGIPPVSIDTFIGLKKNAGQEFGLEEITEKAIEADAYLTTPRDYSIRERRYVLSAQLVADEANHSTTSKP</sequence>
<dbReference type="Proteomes" id="UP000515788">
    <property type="component" value="Chromosome 5"/>
</dbReference>
<gene>
    <name evidence="3" type="ORF">HG536_0E03950</name>
</gene>
<protein>
    <recommendedName>
        <fullName evidence="2">Cyclin-like domain-containing protein</fullName>
    </recommendedName>
</protein>
<dbReference type="Gene3D" id="1.10.472.10">
    <property type="entry name" value="Cyclin-like"/>
    <property type="match status" value="2"/>
</dbReference>
<dbReference type="OrthoDB" id="4951845at2759"/>
<dbReference type="GeneID" id="59326680"/>
<dbReference type="EMBL" id="CP059250">
    <property type="protein sequence ID" value="QLL33484.1"/>
    <property type="molecule type" value="Genomic_DNA"/>
</dbReference>
<dbReference type="AlphaFoldDB" id="A0A7G3ZIZ8"/>
<comment type="similarity">
    <text evidence="1">Belongs to the cyclin family.</text>
</comment>
<keyword evidence="1" id="KW-0195">Cyclin</keyword>
<keyword evidence="4" id="KW-1185">Reference proteome</keyword>
<dbReference type="KEGG" id="tgb:HG536_0E03950"/>
<dbReference type="CDD" id="cd20546">
    <property type="entry name" value="CYCLIN_SpCG1C_ScCTK2-like_rpt2"/>
    <property type="match status" value="1"/>
</dbReference>
<evidence type="ECO:0000259" key="2">
    <source>
        <dbReference type="SMART" id="SM00385"/>
    </source>
</evidence>